<dbReference type="RefSeq" id="WP_180261063.1">
    <property type="nucleotide sequence ID" value="NZ_AWQQ01000056.1"/>
</dbReference>
<dbReference type="InterPro" id="IPR000415">
    <property type="entry name" value="Nitroreductase-like"/>
</dbReference>
<comment type="caution">
    <text evidence="1">The sequence shown here is derived from an EMBL/GenBank/DDBJ whole genome shotgun (WGS) entry which is preliminary data.</text>
</comment>
<dbReference type="SUPFAM" id="SSF55469">
    <property type="entry name" value="FMN-dependent nitroreductase-like"/>
    <property type="match status" value="1"/>
</dbReference>
<protein>
    <submittedName>
        <fullName evidence="1">Uncharacterized protein</fullName>
    </submittedName>
</protein>
<evidence type="ECO:0000313" key="1">
    <source>
        <dbReference type="EMBL" id="PHJ38064.1"/>
    </source>
</evidence>
<organism evidence="1 2">
    <name type="scientific">Desulforamulus profundi</name>
    <dbReference type="NCBI Taxonomy" id="1383067"/>
    <lineage>
        <taxon>Bacteria</taxon>
        <taxon>Bacillati</taxon>
        <taxon>Bacillota</taxon>
        <taxon>Clostridia</taxon>
        <taxon>Eubacteriales</taxon>
        <taxon>Peptococcaceae</taxon>
        <taxon>Desulforamulus</taxon>
    </lineage>
</organism>
<dbReference type="GO" id="GO:0016491">
    <property type="term" value="F:oxidoreductase activity"/>
    <property type="evidence" value="ECO:0007669"/>
    <property type="project" value="InterPro"/>
</dbReference>
<dbReference type="Proteomes" id="UP000222564">
    <property type="component" value="Unassembled WGS sequence"/>
</dbReference>
<reference evidence="1 2" key="1">
    <citation type="submission" date="2013-09" db="EMBL/GenBank/DDBJ databases">
        <title>Biodegradation of hydrocarbons in the deep terrestrial subsurface : characterization of a microbial consortium composed of two Desulfotomaculum species originating from a deep geological formation.</title>
        <authorList>
            <person name="Aullo T."/>
            <person name="Berlendis S."/>
            <person name="Lascourreges J.-F."/>
            <person name="Dessort D."/>
            <person name="Saint-Laurent S."/>
            <person name="Schraauwers B."/>
            <person name="Mas J."/>
            <person name="Magot M."/>
            <person name="Ranchou-Peyruse A."/>
        </authorList>
    </citation>
    <scope>NUCLEOTIDE SEQUENCE [LARGE SCALE GENOMIC DNA]</scope>
    <source>
        <strain evidence="1 2">Bs107</strain>
    </source>
</reference>
<proteinExistence type="predicted"/>
<accession>A0A2C6MEL5</accession>
<name>A0A2C6MEL5_9FIRM</name>
<dbReference type="EMBL" id="AWQQ01000056">
    <property type="protein sequence ID" value="PHJ38064.1"/>
    <property type="molecule type" value="Genomic_DNA"/>
</dbReference>
<evidence type="ECO:0000313" key="2">
    <source>
        <dbReference type="Proteomes" id="UP000222564"/>
    </source>
</evidence>
<dbReference type="Gene3D" id="3.40.109.10">
    <property type="entry name" value="NADH Oxidase"/>
    <property type="match status" value="1"/>
</dbReference>
<keyword evidence="2" id="KW-1185">Reference proteome</keyword>
<sequence length="64" mass="6808">MAAFQYGAAPYFHPYAYMLGGAQVTILVCGDESLEIVKGYWVQDCSAATQNIILEAHAKGPGAV</sequence>
<gene>
    <name evidence="1" type="ORF">P378_12030</name>
</gene>
<dbReference type="AlphaFoldDB" id="A0A2C6MEL5"/>